<dbReference type="AlphaFoldDB" id="A0A543DQD4"/>
<dbReference type="EMBL" id="VFPA01000002">
    <property type="protein sequence ID" value="TQM11550.1"/>
    <property type="molecule type" value="Genomic_DNA"/>
</dbReference>
<gene>
    <name evidence="9" type="ORF">FB558_4115</name>
</gene>
<dbReference type="InterPro" id="IPR052017">
    <property type="entry name" value="TSUP"/>
</dbReference>
<dbReference type="Pfam" id="PF01925">
    <property type="entry name" value="TauE"/>
    <property type="match status" value="1"/>
</dbReference>
<name>A0A543DQD4_9PSEU</name>
<dbReference type="InterPro" id="IPR002781">
    <property type="entry name" value="TM_pro_TauE-like"/>
</dbReference>
<evidence type="ECO:0000256" key="4">
    <source>
        <dbReference type="ARBA" id="ARBA00022475"/>
    </source>
</evidence>
<feature type="transmembrane region" description="Helical" evidence="8">
    <location>
        <begin position="165"/>
        <end position="188"/>
    </location>
</feature>
<feature type="transmembrane region" description="Helical" evidence="8">
    <location>
        <begin position="29"/>
        <end position="51"/>
    </location>
</feature>
<keyword evidence="6 8" id="KW-1133">Transmembrane helix</keyword>
<sequence length="243" mass="24730">MTPMLIAAAACVAAAAVVGGITGFATSLLVTPALLLLGFGISEVVVINLTATLVTRTAALWTLRRHIDRRAVCLLAGGGLPGAVAGALTASHIDPAVLTVVAGVAVALAGLHMLLTRPPGRPRGIGPASFVAVGTIGGYLSTTISLNGPPVAILLGRTPRTPTQFVADFAGYFVAVNAISLGTLVIYGRIDWTIFWPVVPVLVGAALVGNRVGMTLHPRIPVRTFRLLVSILVVIAGLATIAA</sequence>
<organism evidence="9 10">
    <name type="scientific">Pseudonocardia kunmingensis</name>
    <dbReference type="NCBI Taxonomy" id="630975"/>
    <lineage>
        <taxon>Bacteria</taxon>
        <taxon>Bacillati</taxon>
        <taxon>Actinomycetota</taxon>
        <taxon>Actinomycetes</taxon>
        <taxon>Pseudonocardiales</taxon>
        <taxon>Pseudonocardiaceae</taxon>
        <taxon>Pseudonocardia</taxon>
    </lineage>
</organism>
<keyword evidence="7 8" id="KW-0472">Membrane</keyword>
<proteinExistence type="inferred from homology"/>
<keyword evidence="3" id="KW-0813">Transport</keyword>
<dbReference type="OrthoDB" id="3481722at2"/>
<keyword evidence="10" id="KW-1185">Reference proteome</keyword>
<comment type="caution">
    <text evidence="9">The sequence shown here is derived from an EMBL/GenBank/DDBJ whole genome shotgun (WGS) entry which is preliminary data.</text>
</comment>
<evidence type="ECO:0000256" key="5">
    <source>
        <dbReference type="ARBA" id="ARBA00022692"/>
    </source>
</evidence>
<protein>
    <recommendedName>
        <fullName evidence="8">Probable membrane transporter protein</fullName>
    </recommendedName>
</protein>
<evidence type="ECO:0000313" key="9">
    <source>
        <dbReference type="EMBL" id="TQM11550.1"/>
    </source>
</evidence>
<evidence type="ECO:0000256" key="3">
    <source>
        <dbReference type="ARBA" id="ARBA00022448"/>
    </source>
</evidence>
<comment type="subcellular location">
    <subcellularLocation>
        <location evidence="1 8">Cell membrane</location>
        <topology evidence="1 8">Multi-pass membrane protein</topology>
    </subcellularLocation>
</comment>
<reference evidence="9 10" key="1">
    <citation type="submission" date="2019-06" db="EMBL/GenBank/DDBJ databases">
        <title>Sequencing the genomes of 1000 actinobacteria strains.</title>
        <authorList>
            <person name="Klenk H.-P."/>
        </authorList>
    </citation>
    <scope>NUCLEOTIDE SEQUENCE [LARGE SCALE GENOMIC DNA]</scope>
    <source>
        <strain evidence="9 10">DSM 45301</strain>
    </source>
</reference>
<dbReference type="RefSeq" id="WP_142055776.1">
    <property type="nucleotide sequence ID" value="NZ_VFPA01000002.1"/>
</dbReference>
<keyword evidence="5 8" id="KW-0812">Transmembrane</keyword>
<feature type="transmembrane region" description="Helical" evidence="8">
    <location>
        <begin position="194"/>
        <end position="213"/>
    </location>
</feature>
<evidence type="ECO:0000256" key="8">
    <source>
        <dbReference type="RuleBase" id="RU363041"/>
    </source>
</evidence>
<evidence type="ECO:0000256" key="7">
    <source>
        <dbReference type="ARBA" id="ARBA00023136"/>
    </source>
</evidence>
<keyword evidence="4 8" id="KW-1003">Cell membrane</keyword>
<feature type="transmembrane region" description="Helical" evidence="8">
    <location>
        <begin position="96"/>
        <end position="115"/>
    </location>
</feature>
<feature type="transmembrane region" description="Helical" evidence="8">
    <location>
        <begin position="71"/>
        <end position="90"/>
    </location>
</feature>
<evidence type="ECO:0000313" key="10">
    <source>
        <dbReference type="Proteomes" id="UP000315677"/>
    </source>
</evidence>
<evidence type="ECO:0000256" key="6">
    <source>
        <dbReference type="ARBA" id="ARBA00022989"/>
    </source>
</evidence>
<feature type="transmembrane region" description="Helical" evidence="8">
    <location>
        <begin position="225"/>
        <end position="242"/>
    </location>
</feature>
<dbReference type="Proteomes" id="UP000315677">
    <property type="component" value="Unassembled WGS sequence"/>
</dbReference>
<evidence type="ECO:0000256" key="1">
    <source>
        <dbReference type="ARBA" id="ARBA00004651"/>
    </source>
</evidence>
<dbReference type="PANTHER" id="PTHR30269:SF37">
    <property type="entry name" value="MEMBRANE TRANSPORTER PROTEIN"/>
    <property type="match status" value="1"/>
</dbReference>
<comment type="similarity">
    <text evidence="2 8">Belongs to the 4-toluene sulfonate uptake permease (TSUP) (TC 2.A.102) family.</text>
</comment>
<dbReference type="GO" id="GO:0005886">
    <property type="term" value="C:plasma membrane"/>
    <property type="evidence" value="ECO:0007669"/>
    <property type="project" value="UniProtKB-SubCell"/>
</dbReference>
<evidence type="ECO:0000256" key="2">
    <source>
        <dbReference type="ARBA" id="ARBA00009142"/>
    </source>
</evidence>
<dbReference type="PANTHER" id="PTHR30269">
    <property type="entry name" value="TRANSMEMBRANE PROTEIN YFCA"/>
    <property type="match status" value="1"/>
</dbReference>
<accession>A0A543DQD4</accession>